<proteinExistence type="predicted"/>
<sequence>MPTVRRRFGLQMPPKRVNRPDATDAPRRHIDLQHHDHAGQATTPTPLELSHGTAMTMRFSLLKTSRRAPESTVHRLSLGIRAHIDSISCQTLRSNADVDRILFLSFCTVDEFLRAISMKKLVPLLLSFSLLGCAAQHQTSCVRAPFHAKFQDADGDVGPFANMKFSLIRVSDGVAVYRGTTDAQGRAEWSDACRGEQYTIRQDGLIGE</sequence>
<evidence type="ECO:0000313" key="2">
    <source>
        <dbReference type="EMBL" id="VVU53823.1"/>
    </source>
</evidence>
<reference evidence="2 3" key="1">
    <citation type="submission" date="2019-09" db="EMBL/GenBank/DDBJ databases">
        <authorList>
            <person name="Depoorter E."/>
        </authorList>
    </citation>
    <scope>NUCLEOTIDE SEQUENCE [LARGE SCALE GENOMIC DNA]</scope>
    <source>
        <strain evidence="2">LMG 20980</strain>
    </source>
</reference>
<gene>
    <name evidence="2" type="ORF">BAN20980_06481</name>
</gene>
<accession>A0A6P2GIV1</accession>
<organism evidence="2 3">
    <name type="scientific">Burkholderia anthina</name>
    <dbReference type="NCBI Taxonomy" id="179879"/>
    <lineage>
        <taxon>Bacteria</taxon>
        <taxon>Pseudomonadati</taxon>
        <taxon>Pseudomonadota</taxon>
        <taxon>Betaproteobacteria</taxon>
        <taxon>Burkholderiales</taxon>
        <taxon>Burkholderiaceae</taxon>
        <taxon>Burkholderia</taxon>
        <taxon>Burkholderia cepacia complex</taxon>
    </lineage>
</organism>
<evidence type="ECO:0000256" key="1">
    <source>
        <dbReference type="SAM" id="MobiDB-lite"/>
    </source>
</evidence>
<evidence type="ECO:0000313" key="3">
    <source>
        <dbReference type="Proteomes" id="UP000494201"/>
    </source>
</evidence>
<name>A0A6P2GIV1_9BURK</name>
<feature type="region of interest" description="Disordered" evidence="1">
    <location>
        <begin position="1"/>
        <end position="25"/>
    </location>
</feature>
<dbReference type="EMBL" id="CABVLY010000040">
    <property type="protein sequence ID" value="VVU53823.1"/>
    <property type="molecule type" value="Genomic_DNA"/>
</dbReference>
<protein>
    <submittedName>
        <fullName evidence="2">Uncharacterized protein</fullName>
    </submittedName>
</protein>
<dbReference type="Proteomes" id="UP000494201">
    <property type="component" value="Unassembled WGS sequence"/>
</dbReference>
<dbReference type="AlphaFoldDB" id="A0A6P2GIV1"/>